<reference evidence="12" key="1">
    <citation type="submission" date="2020-06" db="EMBL/GenBank/DDBJ databases">
        <authorList>
            <person name="Li T."/>
            <person name="Hu X."/>
            <person name="Zhang T."/>
            <person name="Song X."/>
            <person name="Zhang H."/>
            <person name="Dai N."/>
            <person name="Sheng W."/>
            <person name="Hou X."/>
            <person name="Wei L."/>
        </authorList>
    </citation>
    <scope>NUCLEOTIDE SEQUENCE</scope>
    <source>
        <strain evidence="12">K16</strain>
        <tissue evidence="12">Leaf</tissue>
    </source>
</reference>
<evidence type="ECO:0000259" key="10">
    <source>
        <dbReference type="Pfam" id="PF00479"/>
    </source>
</evidence>
<evidence type="ECO:0000259" key="11">
    <source>
        <dbReference type="Pfam" id="PF02781"/>
    </source>
</evidence>
<comment type="caution">
    <text evidence="12">The sequence shown here is derived from an EMBL/GenBank/DDBJ whole genome shotgun (WGS) entry which is preliminary data.</text>
</comment>
<dbReference type="EC" id="1.1.1.49" evidence="9"/>
<dbReference type="InterPro" id="IPR022675">
    <property type="entry name" value="G6P_DH_C"/>
</dbReference>
<reference evidence="12" key="2">
    <citation type="journal article" date="2024" name="Plant">
        <title>Genomic evolution and insights into agronomic trait innovations of Sesamum species.</title>
        <authorList>
            <person name="Miao H."/>
            <person name="Wang L."/>
            <person name="Qu L."/>
            <person name="Liu H."/>
            <person name="Sun Y."/>
            <person name="Le M."/>
            <person name="Wang Q."/>
            <person name="Wei S."/>
            <person name="Zheng Y."/>
            <person name="Lin W."/>
            <person name="Duan Y."/>
            <person name="Cao H."/>
            <person name="Xiong S."/>
            <person name="Wang X."/>
            <person name="Wei L."/>
            <person name="Li C."/>
            <person name="Ma Q."/>
            <person name="Ju M."/>
            <person name="Zhao R."/>
            <person name="Li G."/>
            <person name="Mu C."/>
            <person name="Tian Q."/>
            <person name="Mei H."/>
            <person name="Zhang T."/>
            <person name="Gao T."/>
            <person name="Zhang H."/>
        </authorList>
    </citation>
    <scope>NUCLEOTIDE SEQUENCE</scope>
    <source>
        <strain evidence="12">K16</strain>
    </source>
</reference>
<evidence type="ECO:0000256" key="1">
    <source>
        <dbReference type="ARBA" id="ARBA00004937"/>
    </source>
</evidence>
<sequence>MATLSSSKHCCSSSSVYSSSSSFGFHQPQRNIPFPVVSQKRLGSKSVSWQSKCSPSSNVILMQDGALATKRAATDEAPLSKLKEGLLSVTPPEEHKQLINIDANAGKSTVSITVVGASGDLAKKKIFPALFALYYEDCLPEDLDVKFFLSKTYNDLLPSKWSDNLLLLLVSALYYLWENCSEKMEQFLNRCFYHSGQYDSQQNFVELDKKLKEHEAGRVANRLFYLSIPPNIFVDAVKCASLSASAANGWTRVIVEKPFGRDSESSAALTRALKQYLAEDQIFRIDHYLGKELVENLSVLRFSNLIFEPLWSRQYIRNVQLIFSEDFGTEGRGGYFDHYGIIRDIMQNHLLQILALFAMETPVSLDAEDIRNEKVKVLRSMKPLRIDDVVIGQYKSHTKGGVSYPGYTDDKTVPKDSLTPTFAAAALFIDNARWDGVPFLMKAGKALHNRRAEIRVQFRHVPGNLYNRNFGTDLDRATNELVIRVQPDEAIYLKINNKVPGLGMRLDRSNLNLLYKARYSKEIPDAYERLLLDAVEGERRLFIRSDELDAAWSLFTPVLKELEEKKIIPEYYPYGSRGPVGAHYLAARYNVKWGDIGVDE</sequence>
<dbReference type="Gene3D" id="3.40.50.720">
    <property type="entry name" value="NAD(P)-binding Rossmann-like Domain"/>
    <property type="match status" value="1"/>
</dbReference>
<feature type="domain" description="Glucose-6-phosphate dehydrogenase C-terminal" evidence="11">
    <location>
        <begin position="299"/>
        <end position="593"/>
    </location>
</feature>
<dbReference type="PROSITE" id="PS00069">
    <property type="entry name" value="G6P_DEHYDROGENASE"/>
    <property type="match status" value="1"/>
</dbReference>
<evidence type="ECO:0000256" key="4">
    <source>
        <dbReference type="ARBA" id="ARBA00022857"/>
    </source>
</evidence>
<dbReference type="HAMAP" id="MF_00966">
    <property type="entry name" value="G6PD"/>
    <property type="match status" value="1"/>
</dbReference>
<name>A0AAE1X017_9LAMI</name>
<evidence type="ECO:0000313" key="13">
    <source>
        <dbReference type="Proteomes" id="UP001289374"/>
    </source>
</evidence>
<dbReference type="Gene3D" id="3.30.360.10">
    <property type="entry name" value="Dihydrodipicolinate Reductase, domain 2"/>
    <property type="match status" value="1"/>
</dbReference>
<evidence type="ECO:0000313" key="12">
    <source>
        <dbReference type="EMBL" id="KAK4402616.1"/>
    </source>
</evidence>
<keyword evidence="13" id="KW-1185">Reference proteome</keyword>
<keyword evidence="5 9" id="KW-0560">Oxidoreductase</keyword>
<dbReference type="SUPFAM" id="SSF55347">
    <property type="entry name" value="Glyceraldehyde-3-phosphate dehydrogenase-like, C-terminal domain"/>
    <property type="match status" value="1"/>
</dbReference>
<dbReference type="NCBIfam" id="TIGR00871">
    <property type="entry name" value="zwf"/>
    <property type="match status" value="1"/>
</dbReference>
<accession>A0AAE1X017</accession>
<proteinExistence type="inferred from homology"/>
<dbReference type="Proteomes" id="UP001289374">
    <property type="component" value="Unassembled WGS sequence"/>
</dbReference>
<dbReference type="InterPro" id="IPR022674">
    <property type="entry name" value="G6P_DH_NAD-bd"/>
</dbReference>
<comment type="function">
    <text evidence="7">Catalyzes the rate-limiting step of the oxidative pentose-phosphate pathway, which represents a route for the dissimilation of carbohydrates besides glycolysis. The main function of this enzyme is to provide reducing power (NADPH) and pentose phosphates for fatty acid and nucleic acid synthesis which are involved in membrane synthesis and cell division.</text>
</comment>
<dbReference type="InterPro" id="IPR001282">
    <property type="entry name" value="G6P_DH"/>
</dbReference>
<organism evidence="12 13">
    <name type="scientific">Sesamum angolense</name>
    <dbReference type="NCBI Taxonomy" id="2727404"/>
    <lineage>
        <taxon>Eukaryota</taxon>
        <taxon>Viridiplantae</taxon>
        <taxon>Streptophyta</taxon>
        <taxon>Embryophyta</taxon>
        <taxon>Tracheophyta</taxon>
        <taxon>Spermatophyta</taxon>
        <taxon>Magnoliopsida</taxon>
        <taxon>eudicotyledons</taxon>
        <taxon>Gunneridae</taxon>
        <taxon>Pentapetalae</taxon>
        <taxon>asterids</taxon>
        <taxon>lamiids</taxon>
        <taxon>Lamiales</taxon>
        <taxon>Pedaliaceae</taxon>
        <taxon>Sesamum</taxon>
    </lineage>
</organism>
<keyword evidence="4 9" id="KW-0521">NADP</keyword>
<dbReference type="InterPro" id="IPR019796">
    <property type="entry name" value="G6P_DH_AS"/>
</dbReference>
<evidence type="ECO:0000256" key="5">
    <source>
        <dbReference type="ARBA" id="ARBA00023002"/>
    </source>
</evidence>
<keyword evidence="6 9" id="KW-0119">Carbohydrate metabolism</keyword>
<dbReference type="Pfam" id="PF02781">
    <property type="entry name" value="G6PD_C"/>
    <property type="match status" value="1"/>
</dbReference>
<comment type="similarity">
    <text evidence="2 9">Belongs to the glucose-6-phosphate dehydrogenase family.</text>
</comment>
<evidence type="ECO:0000256" key="7">
    <source>
        <dbReference type="ARBA" id="ARBA00046096"/>
    </source>
</evidence>
<dbReference type="FunFam" id="3.30.360.10:FF:000018">
    <property type="entry name" value="Glucose-6-phosphate 1-dehydrogenase"/>
    <property type="match status" value="1"/>
</dbReference>
<dbReference type="GO" id="GO:0050661">
    <property type="term" value="F:NADP binding"/>
    <property type="evidence" value="ECO:0007669"/>
    <property type="project" value="InterPro"/>
</dbReference>
<dbReference type="GO" id="GO:0004345">
    <property type="term" value="F:glucose-6-phosphate dehydrogenase activity"/>
    <property type="evidence" value="ECO:0007669"/>
    <property type="project" value="UniProtKB-EC"/>
</dbReference>
<evidence type="ECO:0000256" key="8">
    <source>
        <dbReference type="ARBA" id="ARBA00048749"/>
    </source>
</evidence>
<comment type="pathway">
    <text evidence="1 9">Carbohydrate degradation; pentose phosphate pathway; D-ribulose 5-phosphate from D-glucose 6-phosphate (oxidative stage): step 1/3.</text>
</comment>
<dbReference type="GO" id="GO:0006006">
    <property type="term" value="P:glucose metabolic process"/>
    <property type="evidence" value="ECO:0007669"/>
    <property type="project" value="UniProtKB-KW"/>
</dbReference>
<evidence type="ECO:0000256" key="9">
    <source>
        <dbReference type="RuleBase" id="RU362120"/>
    </source>
</evidence>
<dbReference type="PANTHER" id="PTHR23429:SF11">
    <property type="entry name" value="GLUCOSE-6-PHOSPHATE 1-DEHYDROGENASE 2, CHLOROPLASTIC"/>
    <property type="match status" value="1"/>
</dbReference>
<feature type="domain" description="Glucose-6-phosphate dehydrogenase NAD-binding" evidence="10">
    <location>
        <begin position="114"/>
        <end position="296"/>
    </location>
</feature>
<dbReference type="SUPFAM" id="SSF51735">
    <property type="entry name" value="NAD(P)-binding Rossmann-fold domains"/>
    <property type="match status" value="1"/>
</dbReference>
<dbReference type="GO" id="GO:0009570">
    <property type="term" value="C:chloroplast stroma"/>
    <property type="evidence" value="ECO:0007669"/>
    <property type="project" value="TreeGrafter"/>
</dbReference>
<evidence type="ECO:0000256" key="2">
    <source>
        <dbReference type="ARBA" id="ARBA00009975"/>
    </source>
</evidence>
<dbReference type="GO" id="GO:0009051">
    <property type="term" value="P:pentose-phosphate shunt, oxidative branch"/>
    <property type="evidence" value="ECO:0007669"/>
    <property type="project" value="TreeGrafter"/>
</dbReference>
<gene>
    <name evidence="12" type="ORF">Sango_1002300</name>
</gene>
<evidence type="ECO:0000256" key="6">
    <source>
        <dbReference type="ARBA" id="ARBA00023277"/>
    </source>
</evidence>
<protein>
    <recommendedName>
        <fullName evidence="9">Glucose-6-phosphate 1-dehydrogenase</fullName>
        <ecNumber evidence="9">1.1.1.49</ecNumber>
    </recommendedName>
</protein>
<comment type="catalytic activity">
    <reaction evidence="8 9">
        <text>D-glucose 6-phosphate + NADP(+) = 6-phospho-D-glucono-1,5-lactone + NADPH + H(+)</text>
        <dbReference type="Rhea" id="RHEA:15841"/>
        <dbReference type="ChEBI" id="CHEBI:15378"/>
        <dbReference type="ChEBI" id="CHEBI:57783"/>
        <dbReference type="ChEBI" id="CHEBI:57955"/>
        <dbReference type="ChEBI" id="CHEBI:58349"/>
        <dbReference type="ChEBI" id="CHEBI:61548"/>
        <dbReference type="EC" id="1.1.1.49"/>
    </reaction>
</comment>
<dbReference type="PANTHER" id="PTHR23429">
    <property type="entry name" value="GLUCOSE-6-PHOSPHATE 1-DEHYDROGENASE G6PD"/>
    <property type="match status" value="1"/>
</dbReference>
<dbReference type="EMBL" id="JACGWL010000005">
    <property type="protein sequence ID" value="KAK4402616.1"/>
    <property type="molecule type" value="Genomic_DNA"/>
</dbReference>
<evidence type="ECO:0000256" key="3">
    <source>
        <dbReference type="ARBA" id="ARBA00022526"/>
    </source>
</evidence>
<dbReference type="PRINTS" id="PR00079">
    <property type="entry name" value="G6PDHDRGNASE"/>
</dbReference>
<keyword evidence="3 9" id="KW-0313">Glucose metabolism</keyword>
<dbReference type="Pfam" id="PF00479">
    <property type="entry name" value="G6PD_N"/>
    <property type="match status" value="1"/>
</dbReference>
<dbReference type="AlphaFoldDB" id="A0AAE1X017"/>
<dbReference type="InterPro" id="IPR036291">
    <property type="entry name" value="NAD(P)-bd_dom_sf"/>
</dbReference>